<protein>
    <recommendedName>
        <fullName evidence="2">DUF6589 domain-containing protein</fullName>
    </recommendedName>
</protein>
<evidence type="ECO:0000313" key="4">
    <source>
        <dbReference type="Proteomes" id="UP001498398"/>
    </source>
</evidence>
<sequence length="524" mass="58355">MSCRGRKPKNLLPGASIFSLGTPSPSSAPQIDPSTQGSVNQPSPAAFSSVFLVGDKKIPKLKNPLPGTGQFHVVEAKSPTSSTSCNSQPSTPNPGIESPLASPDILAFSPALETPQSMSFTWSSTPEMPQSTRSSLSPLLDFLQLKISTPPSNTPNTPDIEMHGPDTDSILDTYDFPSPISPIKSTSSQSKLLSPLTVETESLTRQEHIQKALKHLGLARLTPAKLLLEIISAPFSDNYLSNFCSSFFREDYQNITNLLDTLWKDEKGKCQVESWIMQNGCAIALVESLISQEFENVKSALHMKSAEISLSYIEKWDVSDLLDSAPTPMFTRILKAAEEGKIKAQCTSEHLNRLKIRPGAPQKVQTGTFPLLYQLFRAHFEDMKAAPMRERFWISDGLSLVEIMPSPQQQMSYYQQLLVHVIRVLPHHHSQFSHLKKHPFLEHKPHRALPEGHKTQFYPLHLCMIEEASVEGNICVHDNVYIHQLKMTPAQLSEHAIPLFADQLTLARTRSVQCYRAAEKTAWE</sequence>
<dbReference type="InterPro" id="IPR046496">
    <property type="entry name" value="DUF6589"/>
</dbReference>
<proteinExistence type="predicted"/>
<organism evidence="3 4">
    <name type="scientific">Marasmiellus scandens</name>
    <dbReference type="NCBI Taxonomy" id="2682957"/>
    <lineage>
        <taxon>Eukaryota</taxon>
        <taxon>Fungi</taxon>
        <taxon>Dikarya</taxon>
        <taxon>Basidiomycota</taxon>
        <taxon>Agaricomycotina</taxon>
        <taxon>Agaricomycetes</taxon>
        <taxon>Agaricomycetidae</taxon>
        <taxon>Agaricales</taxon>
        <taxon>Marasmiineae</taxon>
        <taxon>Omphalotaceae</taxon>
        <taxon>Marasmiellus</taxon>
    </lineage>
</organism>
<gene>
    <name evidence="3" type="ORF">VKT23_012281</name>
</gene>
<feature type="compositionally biased region" description="Polar residues" evidence="1">
    <location>
        <begin position="19"/>
        <end position="42"/>
    </location>
</feature>
<reference evidence="3 4" key="1">
    <citation type="submission" date="2024-01" db="EMBL/GenBank/DDBJ databases">
        <title>A draft genome for the cacao thread blight pathogen Marasmiellus scandens.</title>
        <authorList>
            <person name="Baruah I.K."/>
            <person name="Leung J."/>
            <person name="Bukari Y."/>
            <person name="Amoako-Attah I."/>
            <person name="Meinhardt L.W."/>
            <person name="Bailey B.A."/>
            <person name="Cohen S.P."/>
        </authorList>
    </citation>
    <scope>NUCLEOTIDE SEQUENCE [LARGE SCALE GENOMIC DNA]</scope>
    <source>
        <strain evidence="3 4">GH-19</strain>
    </source>
</reference>
<evidence type="ECO:0000313" key="3">
    <source>
        <dbReference type="EMBL" id="KAK7452178.1"/>
    </source>
</evidence>
<name>A0ABR1JBH8_9AGAR</name>
<evidence type="ECO:0000259" key="2">
    <source>
        <dbReference type="Pfam" id="PF20231"/>
    </source>
</evidence>
<dbReference type="EMBL" id="JBANRG010000029">
    <property type="protein sequence ID" value="KAK7452178.1"/>
    <property type="molecule type" value="Genomic_DNA"/>
</dbReference>
<feature type="domain" description="DUF6589" evidence="2">
    <location>
        <begin position="403"/>
        <end position="524"/>
    </location>
</feature>
<feature type="compositionally biased region" description="Polar residues" evidence="1">
    <location>
        <begin position="78"/>
        <end position="90"/>
    </location>
</feature>
<dbReference type="Pfam" id="PF20231">
    <property type="entry name" value="DUF6589"/>
    <property type="match status" value="1"/>
</dbReference>
<keyword evidence="4" id="KW-1185">Reference proteome</keyword>
<feature type="region of interest" description="Disordered" evidence="1">
    <location>
        <begin position="76"/>
        <end position="102"/>
    </location>
</feature>
<feature type="region of interest" description="Disordered" evidence="1">
    <location>
        <begin position="1"/>
        <end position="42"/>
    </location>
</feature>
<dbReference type="Proteomes" id="UP001498398">
    <property type="component" value="Unassembled WGS sequence"/>
</dbReference>
<comment type="caution">
    <text evidence="3">The sequence shown here is derived from an EMBL/GenBank/DDBJ whole genome shotgun (WGS) entry which is preliminary data.</text>
</comment>
<evidence type="ECO:0000256" key="1">
    <source>
        <dbReference type="SAM" id="MobiDB-lite"/>
    </source>
</evidence>
<accession>A0ABR1JBH8</accession>